<evidence type="ECO:0000313" key="3">
    <source>
        <dbReference type="Proteomes" id="UP000462435"/>
    </source>
</evidence>
<evidence type="ECO:0000256" key="1">
    <source>
        <dbReference type="SAM" id="MobiDB-lite"/>
    </source>
</evidence>
<evidence type="ECO:0000313" key="2">
    <source>
        <dbReference type="EMBL" id="KAF1041337.1"/>
    </source>
</evidence>
<proteinExistence type="predicted"/>
<accession>A0A7V8FUF7</accession>
<feature type="region of interest" description="Disordered" evidence="1">
    <location>
        <begin position="203"/>
        <end position="228"/>
    </location>
</feature>
<protein>
    <recommendedName>
        <fullName evidence="4">Peptidase</fullName>
    </recommendedName>
</protein>
<feature type="compositionally biased region" description="Polar residues" evidence="1">
    <location>
        <begin position="203"/>
        <end position="222"/>
    </location>
</feature>
<evidence type="ECO:0008006" key="4">
    <source>
        <dbReference type="Google" id="ProtNLM"/>
    </source>
</evidence>
<name>A0A7V8FUF7_9BURK</name>
<organism evidence="2 3">
    <name type="scientific">Herbaspirillum frisingense</name>
    <dbReference type="NCBI Taxonomy" id="92645"/>
    <lineage>
        <taxon>Bacteria</taxon>
        <taxon>Pseudomonadati</taxon>
        <taxon>Pseudomonadota</taxon>
        <taxon>Betaproteobacteria</taxon>
        <taxon>Burkholderiales</taxon>
        <taxon>Oxalobacteraceae</taxon>
        <taxon>Herbaspirillum</taxon>
    </lineage>
</organism>
<dbReference type="AlphaFoldDB" id="A0A7V8FUF7"/>
<comment type="caution">
    <text evidence="2">The sequence shown here is derived from an EMBL/GenBank/DDBJ whole genome shotgun (WGS) entry which is preliminary data.</text>
</comment>
<reference evidence="3" key="1">
    <citation type="journal article" date="2020" name="MBio">
        <title>Horizontal gene transfer to a defensive symbiont with a reduced genome amongst a multipartite beetle microbiome.</title>
        <authorList>
            <person name="Waterworth S.C."/>
            <person name="Florez L.V."/>
            <person name="Rees E.R."/>
            <person name="Hertweck C."/>
            <person name="Kaltenpoth M."/>
            <person name="Kwan J.C."/>
        </authorList>
    </citation>
    <scope>NUCLEOTIDE SEQUENCE [LARGE SCALE GENOMIC DNA]</scope>
</reference>
<dbReference type="EMBL" id="WNDX01000127">
    <property type="protein sequence ID" value="KAF1041337.1"/>
    <property type="molecule type" value="Genomic_DNA"/>
</dbReference>
<gene>
    <name evidence="2" type="ORF">GAK35_03391</name>
</gene>
<sequence length="389" mass="41887">MRILQGMDTNTTPTIKPFEIFRAGTFTAVNGQRYTFTDAQVRELAETYNPEFSDAPLVVGHPKLTSPRYGRVSKLAVNSAGVLCAEPDQLVAEFAAAVNNKHYPKVSASIFLPDAPGNPTPGKHYLRHVGFLGGVAPAVKGLAQVEFAASDDGIAEFGYEDRIVTRLLRGVRDWLIETAGLEKAQQVIPDYELESLDSIATQEQLQASPASGSTLPAFSDPHQTTEPDMKTAEQQQAELDAQKKILDEREAKLRVDEAALNRTKVADFAEALVTDGKLLPGQKQSVIEILSQLETANLVADFAAGDENHGKTGAELFKGLLIAMPKLVEYERITKPGQQAGGVTDFAAPVGATVDQEGLETVTKANEYMTKNPGVTFIEAVAYVQATGA</sequence>
<dbReference type="Proteomes" id="UP000462435">
    <property type="component" value="Unassembled WGS sequence"/>
</dbReference>